<dbReference type="InterPro" id="IPR000719">
    <property type="entry name" value="Prot_kinase_dom"/>
</dbReference>
<dbReference type="PANTHER" id="PTHR13902">
    <property type="entry name" value="SERINE/THREONINE-PROTEIN KINASE WNK WITH NO LYSINE -RELATED"/>
    <property type="match status" value="1"/>
</dbReference>
<dbReference type="EMBL" id="SWLB01000025">
    <property type="protein sequence ID" value="KAF3322065.1"/>
    <property type="molecule type" value="Genomic_DNA"/>
</dbReference>
<comment type="catalytic activity">
    <reaction evidence="7">
        <text>L-threonyl-[protein] + ATP = O-phospho-L-threonyl-[protein] + ADP + H(+)</text>
        <dbReference type="Rhea" id="RHEA:46608"/>
        <dbReference type="Rhea" id="RHEA-COMP:11060"/>
        <dbReference type="Rhea" id="RHEA-COMP:11605"/>
        <dbReference type="ChEBI" id="CHEBI:15378"/>
        <dbReference type="ChEBI" id="CHEBI:30013"/>
        <dbReference type="ChEBI" id="CHEBI:30616"/>
        <dbReference type="ChEBI" id="CHEBI:61977"/>
        <dbReference type="ChEBI" id="CHEBI:456216"/>
        <dbReference type="EC" id="2.7.11.1"/>
    </reaction>
</comment>
<dbReference type="AlphaFoldDB" id="A0A833VDX8"/>
<dbReference type="SMART" id="SM00220">
    <property type="entry name" value="S_TKc"/>
    <property type="match status" value="1"/>
</dbReference>
<keyword evidence="5 11" id="KW-0418">Kinase</keyword>
<comment type="catalytic activity">
    <reaction evidence="8">
        <text>L-seryl-[protein] + ATP = O-phospho-L-seryl-[protein] + ADP + H(+)</text>
        <dbReference type="Rhea" id="RHEA:17989"/>
        <dbReference type="Rhea" id="RHEA-COMP:9863"/>
        <dbReference type="Rhea" id="RHEA-COMP:11604"/>
        <dbReference type="ChEBI" id="CHEBI:15378"/>
        <dbReference type="ChEBI" id="CHEBI:29999"/>
        <dbReference type="ChEBI" id="CHEBI:30616"/>
        <dbReference type="ChEBI" id="CHEBI:83421"/>
        <dbReference type="ChEBI" id="CHEBI:456216"/>
        <dbReference type="EC" id="2.7.11.1"/>
    </reaction>
</comment>
<evidence type="ECO:0000256" key="9">
    <source>
        <dbReference type="SAM" id="MobiDB-lite"/>
    </source>
</evidence>
<reference evidence="11" key="1">
    <citation type="submission" date="2020-01" db="EMBL/GenBank/DDBJ databases">
        <title>Genome sequence of Kobresia littledalei, the first chromosome-level genome in the family Cyperaceae.</title>
        <authorList>
            <person name="Qu G."/>
        </authorList>
    </citation>
    <scope>NUCLEOTIDE SEQUENCE</scope>
    <source>
        <strain evidence="11">C.B.Clarke</strain>
        <tissue evidence="11">Leaf</tissue>
    </source>
</reference>
<evidence type="ECO:0000256" key="7">
    <source>
        <dbReference type="ARBA" id="ARBA00047899"/>
    </source>
</evidence>
<dbReference type="Gene3D" id="3.30.200.20">
    <property type="entry name" value="Phosphorylase Kinase, domain 1"/>
    <property type="match status" value="1"/>
</dbReference>
<dbReference type="FunFam" id="1.10.510.10:FF:000046">
    <property type="entry name" value="probable serine/threonine-protein kinase WNK9"/>
    <property type="match status" value="1"/>
</dbReference>
<feature type="domain" description="Protein kinase" evidence="10">
    <location>
        <begin position="30"/>
        <end position="287"/>
    </location>
</feature>
<evidence type="ECO:0000256" key="1">
    <source>
        <dbReference type="ARBA" id="ARBA00012513"/>
    </source>
</evidence>
<feature type="region of interest" description="Disordered" evidence="9">
    <location>
        <begin position="531"/>
        <end position="555"/>
    </location>
</feature>
<dbReference type="SUPFAM" id="SSF56112">
    <property type="entry name" value="Protein kinase-like (PK-like)"/>
    <property type="match status" value="1"/>
</dbReference>
<dbReference type="EC" id="2.7.11.1" evidence="1"/>
<dbReference type="Pfam" id="PF00069">
    <property type="entry name" value="Pkinase"/>
    <property type="match status" value="1"/>
</dbReference>
<dbReference type="OrthoDB" id="4062651at2759"/>
<evidence type="ECO:0000256" key="6">
    <source>
        <dbReference type="ARBA" id="ARBA00022840"/>
    </source>
</evidence>
<evidence type="ECO:0000256" key="8">
    <source>
        <dbReference type="ARBA" id="ARBA00048679"/>
    </source>
</evidence>
<dbReference type="PROSITE" id="PS00108">
    <property type="entry name" value="PROTEIN_KINASE_ST"/>
    <property type="match status" value="1"/>
</dbReference>
<keyword evidence="12" id="KW-1185">Reference proteome</keyword>
<dbReference type="Proteomes" id="UP000623129">
    <property type="component" value="Unassembled WGS sequence"/>
</dbReference>
<dbReference type="FunFam" id="3.30.200.20:FF:000075">
    <property type="entry name" value="Probable serine/threonine-protein kinase WNK1"/>
    <property type="match status" value="1"/>
</dbReference>
<name>A0A833VDX8_9POAL</name>
<dbReference type="InterPro" id="IPR008271">
    <property type="entry name" value="Ser/Thr_kinase_AS"/>
</dbReference>
<evidence type="ECO:0000256" key="4">
    <source>
        <dbReference type="ARBA" id="ARBA00022741"/>
    </source>
</evidence>
<keyword evidence="4" id="KW-0547">Nucleotide-binding</keyword>
<keyword evidence="3" id="KW-0808">Transferase</keyword>
<keyword evidence="6" id="KW-0067">ATP-binding</keyword>
<dbReference type="Gene3D" id="3.10.20.90">
    <property type="entry name" value="Phosphatidylinositol 3-kinase Catalytic Subunit, Chain A, domain 1"/>
    <property type="match status" value="1"/>
</dbReference>
<evidence type="ECO:0000259" key="10">
    <source>
        <dbReference type="PROSITE" id="PS50011"/>
    </source>
</evidence>
<dbReference type="GO" id="GO:0004674">
    <property type="term" value="F:protein serine/threonine kinase activity"/>
    <property type="evidence" value="ECO:0007669"/>
    <property type="project" value="UniProtKB-KW"/>
</dbReference>
<dbReference type="InterPro" id="IPR011009">
    <property type="entry name" value="Kinase-like_dom_sf"/>
</dbReference>
<proteinExistence type="predicted"/>
<dbReference type="Gene3D" id="1.10.510.10">
    <property type="entry name" value="Transferase(Phosphotransferase) domain 1"/>
    <property type="match status" value="1"/>
</dbReference>
<dbReference type="InterPro" id="IPR050588">
    <property type="entry name" value="WNK_Ser-Thr_kinase"/>
</dbReference>
<accession>A0A833VDX8</accession>
<evidence type="ECO:0000313" key="11">
    <source>
        <dbReference type="EMBL" id="KAF3322065.1"/>
    </source>
</evidence>
<keyword evidence="2" id="KW-0723">Serine/threonine-protein kinase</keyword>
<evidence type="ECO:0000256" key="5">
    <source>
        <dbReference type="ARBA" id="ARBA00022777"/>
    </source>
</evidence>
<gene>
    <name evidence="11" type="ORF">FCM35_KLT13206</name>
</gene>
<evidence type="ECO:0000313" key="12">
    <source>
        <dbReference type="Proteomes" id="UP000623129"/>
    </source>
</evidence>
<dbReference type="GO" id="GO:0005524">
    <property type="term" value="F:ATP binding"/>
    <property type="evidence" value="ECO:0007669"/>
    <property type="project" value="UniProtKB-KW"/>
</dbReference>
<evidence type="ECO:0000256" key="3">
    <source>
        <dbReference type="ARBA" id="ARBA00022679"/>
    </source>
</evidence>
<organism evidence="11 12">
    <name type="scientific">Carex littledalei</name>
    <dbReference type="NCBI Taxonomy" id="544730"/>
    <lineage>
        <taxon>Eukaryota</taxon>
        <taxon>Viridiplantae</taxon>
        <taxon>Streptophyta</taxon>
        <taxon>Embryophyta</taxon>
        <taxon>Tracheophyta</taxon>
        <taxon>Spermatophyta</taxon>
        <taxon>Magnoliopsida</taxon>
        <taxon>Liliopsida</taxon>
        <taxon>Poales</taxon>
        <taxon>Cyperaceae</taxon>
        <taxon>Cyperoideae</taxon>
        <taxon>Cariceae</taxon>
        <taxon>Carex</taxon>
        <taxon>Carex subgen. Euthyceras</taxon>
    </lineage>
</organism>
<protein>
    <recommendedName>
        <fullName evidence="1">non-specific serine/threonine protein kinase</fullName>
        <ecNumber evidence="1">2.7.11.1</ecNumber>
    </recommendedName>
</protein>
<sequence>MNMMGVNGRDPDPDWECSDYVEIDPSGRYGRYEEILGKGASKIVYRGFDEVEGIEVAWNQVRLQDMLQSAEGAERLCCEIHLLRTLRHPNIIDFHTSWVDGPHHNLNFLTEMFTSGTLRQYRQKHRRIRLRAVKNWCRQILSALSYLHGHNPPIIHRDLKCDNIFINGNTGQVKIGDLGLAAILRKSHAVHCVGTPEFMAPEVYEEEYNELVDIYSFGMCVLEMVTFEYPYSECSHPVQIYKKVISGTKPDALYKVKDDSIREFIEKCLATASSRMTASELLGDPFLQTDDGLGCVSLDISLVSSHGGEAEAEPWPTEGGGDRDRERLLLNGSMCGNAFSSSSYEEAAYSCWNWDRDNGNDEKAHMEEAHRGIDLFHGQEEEEEEEPIANLDISIKGKRKDDGAIFLRLRISDKDGRVRNIYFPFDTEADTALSVATEMVAELDITDHEVTRIADMIDDEIVSLVPDWKPGPGIDETPGHSAYCHNCESNVSSCGSLLDYLNLQSVHCTNADCTAMHLHGRFEEITYQVESPAPAPEPESGAPEPEPEPESSCHEEKKIVHIDEFVAENEPGVHSVCSNGTEFANSEVNKNNVHKSSLVRKPSLGKLKSFHVGTNNYYRAPWCETKPEPIREGKRCDSYHVRTKSLPPDAVDTFS</sequence>
<dbReference type="CDD" id="cd13983">
    <property type="entry name" value="STKc_WNK"/>
    <property type="match status" value="1"/>
</dbReference>
<evidence type="ECO:0000256" key="2">
    <source>
        <dbReference type="ARBA" id="ARBA00022527"/>
    </source>
</evidence>
<comment type="caution">
    <text evidence="11">The sequence shown here is derived from an EMBL/GenBank/DDBJ whole genome shotgun (WGS) entry which is preliminary data.</text>
</comment>
<dbReference type="PROSITE" id="PS50011">
    <property type="entry name" value="PROTEIN_KINASE_DOM"/>
    <property type="match status" value="1"/>
</dbReference>